<gene>
    <name evidence="2" type="ORF">SAMN02982922_5480</name>
</gene>
<dbReference type="EMBL" id="FXBL01000004">
    <property type="protein sequence ID" value="SMH56262.1"/>
    <property type="molecule type" value="Genomic_DNA"/>
</dbReference>
<dbReference type="OrthoDB" id="9761586at2"/>
<feature type="domain" description="Hydantoinase B/oxoprolinase" evidence="1">
    <location>
        <begin position="8"/>
        <end position="522"/>
    </location>
</feature>
<dbReference type="InterPro" id="IPR045079">
    <property type="entry name" value="Oxoprolinase-like"/>
</dbReference>
<dbReference type="AlphaFoldDB" id="A0A1X7PVF4"/>
<accession>A0A1X7PVF4</accession>
<dbReference type="GO" id="GO:0017168">
    <property type="term" value="F:5-oxoprolinase (ATP-hydrolyzing) activity"/>
    <property type="evidence" value="ECO:0007669"/>
    <property type="project" value="TreeGrafter"/>
</dbReference>
<protein>
    <submittedName>
        <fullName evidence="2">N-methylhydantoinase B</fullName>
    </submittedName>
</protein>
<evidence type="ECO:0000259" key="1">
    <source>
        <dbReference type="Pfam" id="PF02538"/>
    </source>
</evidence>
<reference evidence="2 3" key="1">
    <citation type="submission" date="2017-04" db="EMBL/GenBank/DDBJ databases">
        <authorList>
            <person name="Afonso C.L."/>
            <person name="Miller P.J."/>
            <person name="Scott M.A."/>
            <person name="Spackman E."/>
            <person name="Goraichik I."/>
            <person name="Dimitrov K.M."/>
            <person name="Suarez D.L."/>
            <person name="Swayne D.E."/>
        </authorList>
    </citation>
    <scope>NUCLEOTIDE SEQUENCE [LARGE SCALE GENOMIC DNA]</scope>
    <source>
        <strain evidence="2 3">B5P</strain>
    </source>
</reference>
<dbReference type="PANTHER" id="PTHR11365">
    <property type="entry name" value="5-OXOPROLINASE RELATED"/>
    <property type="match status" value="1"/>
</dbReference>
<evidence type="ECO:0000313" key="2">
    <source>
        <dbReference type="EMBL" id="SMH56262.1"/>
    </source>
</evidence>
<dbReference type="Proteomes" id="UP000193083">
    <property type="component" value="Unassembled WGS sequence"/>
</dbReference>
<dbReference type="InterPro" id="IPR003692">
    <property type="entry name" value="Hydantoinase_B"/>
</dbReference>
<evidence type="ECO:0000313" key="3">
    <source>
        <dbReference type="Proteomes" id="UP000193083"/>
    </source>
</evidence>
<dbReference type="GO" id="GO:0005829">
    <property type="term" value="C:cytosol"/>
    <property type="evidence" value="ECO:0007669"/>
    <property type="project" value="TreeGrafter"/>
</dbReference>
<dbReference type="Pfam" id="PF02538">
    <property type="entry name" value="Hydantoinase_B"/>
    <property type="match status" value="1"/>
</dbReference>
<keyword evidence="3" id="KW-1185">Reference proteome</keyword>
<dbReference type="GO" id="GO:0006749">
    <property type="term" value="P:glutathione metabolic process"/>
    <property type="evidence" value="ECO:0007669"/>
    <property type="project" value="TreeGrafter"/>
</dbReference>
<dbReference type="PANTHER" id="PTHR11365:SF23">
    <property type="entry name" value="HYPOTHETICAL 5-OXOPROLINASE (EUROFUNG)-RELATED"/>
    <property type="match status" value="1"/>
</dbReference>
<dbReference type="RefSeq" id="WP_085467062.1">
    <property type="nucleotide sequence ID" value="NZ_FXBL01000004.1"/>
</dbReference>
<organism evidence="2 3">
    <name type="scientific">Mesorhizobium australicum</name>
    <dbReference type="NCBI Taxonomy" id="536018"/>
    <lineage>
        <taxon>Bacteria</taxon>
        <taxon>Pseudomonadati</taxon>
        <taxon>Pseudomonadota</taxon>
        <taxon>Alphaproteobacteria</taxon>
        <taxon>Hyphomicrobiales</taxon>
        <taxon>Phyllobacteriaceae</taxon>
        <taxon>Mesorhizobium</taxon>
    </lineage>
</organism>
<proteinExistence type="predicted"/>
<sequence length="524" mass="56534">MTNTPAVDPITTSVIQSGLVAAADEMFAVLKKTAMSPIIYEVLDVGTGVMDRHGHLVSSGAGIPSFIGMLDKAVYRIIEMYGLDNIRDGDCYITNDPAYGGVTHLNDVIVAQPVFADGTCVAWAASVGHWNDVGGKTPGSMAVDVTEVFQEGLRLPAVKLFENGQPIRSVFDIIMVNSRLPEFVEGDLWSQVAAGRKAEQRIKQLIETYGADAYHRAIEALFVEGERRARAGLKALPKGTFTVEEEQDDGAVWHATVMITDETFTVDLRGNPAQRAAPYNTARDGAVIVCQTLFKGLTDPTLFANSGSFRPLEVITEPGTIFDVRGTAPHGYYFETRMRLYDMLCRRMAEPQPDKLPAGHFASICGTVLAGLHPDTGRRYTMVEPQMGGWGATATRDGLDAMYSTGHGDTFNCPVEICEARYGIDVGYRRLNEITDETSLHKGGRGLSASLQPRAPAVLSAGYSRNRIPVWGSAGGANGDTNGISVVRKDGGREDYSFVSGCVIMPGDEILIHTANGGGWGKRT</sequence>
<name>A0A1X7PVF4_9HYPH</name>